<protein>
    <recommendedName>
        <fullName evidence="3">Transcriptional regulator</fullName>
    </recommendedName>
</protein>
<evidence type="ECO:0000313" key="1">
    <source>
        <dbReference type="EMBL" id="MFD1364609.1"/>
    </source>
</evidence>
<evidence type="ECO:0000313" key="2">
    <source>
        <dbReference type="Proteomes" id="UP001597183"/>
    </source>
</evidence>
<dbReference type="EMBL" id="JBHTMK010000005">
    <property type="protein sequence ID" value="MFD1364609.1"/>
    <property type="molecule type" value="Genomic_DNA"/>
</dbReference>
<organism evidence="1 2">
    <name type="scientific">Actinoplanes sichuanensis</name>
    <dbReference type="NCBI Taxonomy" id="512349"/>
    <lineage>
        <taxon>Bacteria</taxon>
        <taxon>Bacillati</taxon>
        <taxon>Actinomycetota</taxon>
        <taxon>Actinomycetes</taxon>
        <taxon>Micromonosporales</taxon>
        <taxon>Micromonosporaceae</taxon>
        <taxon>Actinoplanes</taxon>
    </lineage>
</organism>
<accession>A0ABW4A270</accession>
<reference evidence="2" key="1">
    <citation type="journal article" date="2019" name="Int. J. Syst. Evol. Microbiol.">
        <title>The Global Catalogue of Microorganisms (GCM) 10K type strain sequencing project: providing services to taxonomists for standard genome sequencing and annotation.</title>
        <authorList>
            <consortium name="The Broad Institute Genomics Platform"/>
            <consortium name="The Broad Institute Genome Sequencing Center for Infectious Disease"/>
            <person name="Wu L."/>
            <person name="Ma J."/>
        </authorList>
    </citation>
    <scope>NUCLEOTIDE SEQUENCE [LARGE SCALE GENOMIC DNA]</scope>
    <source>
        <strain evidence="2">CCM 7526</strain>
    </source>
</reference>
<proteinExistence type="predicted"/>
<keyword evidence="2" id="KW-1185">Reference proteome</keyword>
<sequence length="225" mass="24497">MTVTPISTAAAAVSRLQALRERIRTDPRHGLQTLQDNPGLDTVDTQILLAETYHRLGQHQVAYTVAGQAVTAVSRADTVRLLAARAVRADLACRLGDPTAMTACHDYARLGARQSDPARIVLAGAVYAVATYGLINCVEGGTRLARLLQITDDRKYRDHPVAVAIFHAYTVMHDICRHRRHPYPGEPDPLPGGLLTPDLTQLAPAALAQLLRHTAITHRCAKGRR</sequence>
<dbReference type="Proteomes" id="UP001597183">
    <property type="component" value="Unassembled WGS sequence"/>
</dbReference>
<evidence type="ECO:0008006" key="3">
    <source>
        <dbReference type="Google" id="ProtNLM"/>
    </source>
</evidence>
<name>A0ABW4A270_9ACTN</name>
<comment type="caution">
    <text evidence="1">The sequence shown here is derived from an EMBL/GenBank/DDBJ whole genome shotgun (WGS) entry which is preliminary data.</text>
</comment>
<dbReference type="RefSeq" id="WP_317791556.1">
    <property type="nucleotide sequence ID" value="NZ_AP028461.1"/>
</dbReference>
<gene>
    <name evidence="1" type="ORF">ACFQ5G_04530</name>
</gene>